<dbReference type="Proteomes" id="UP000255207">
    <property type="component" value="Unassembled WGS sequence"/>
</dbReference>
<evidence type="ECO:0000313" key="1">
    <source>
        <dbReference type="EMBL" id="RDJ23019.1"/>
    </source>
</evidence>
<evidence type="ECO:0000313" key="2">
    <source>
        <dbReference type="Proteomes" id="UP000255207"/>
    </source>
</evidence>
<proteinExistence type="predicted"/>
<protein>
    <recommendedName>
        <fullName evidence="3">Type II toxin-antitoxin system PemK/MazF family toxin</fullName>
    </recommendedName>
</protein>
<gene>
    <name evidence="1" type="ORF">DWE98_17815</name>
</gene>
<reference evidence="2" key="1">
    <citation type="submission" date="2018-07" db="EMBL/GenBank/DDBJ databases">
        <authorList>
            <person name="Safronova V.I."/>
            <person name="Chirak E.R."/>
            <person name="Sazanova A.L."/>
        </authorList>
    </citation>
    <scope>NUCLEOTIDE SEQUENCE [LARGE SCALE GENOMIC DNA]</scope>
    <source>
        <strain evidence="2">RCAM04685</strain>
    </source>
</reference>
<dbReference type="AlphaFoldDB" id="A0A370L407"/>
<comment type="caution">
    <text evidence="1">The sequence shown here is derived from an EMBL/GenBank/DDBJ whole genome shotgun (WGS) entry which is preliminary data.</text>
</comment>
<organism evidence="1 2">
    <name type="scientific">Bosea caraganae</name>
    <dbReference type="NCBI Taxonomy" id="2763117"/>
    <lineage>
        <taxon>Bacteria</taxon>
        <taxon>Pseudomonadati</taxon>
        <taxon>Pseudomonadota</taxon>
        <taxon>Alphaproteobacteria</taxon>
        <taxon>Hyphomicrobiales</taxon>
        <taxon>Boseaceae</taxon>
        <taxon>Bosea</taxon>
    </lineage>
</organism>
<dbReference type="OrthoDB" id="7432864at2"/>
<accession>A0A370L407</accession>
<name>A0A370L407_9HYPH</name>
<sequence>MFEQGDILRFYYLWSHQVEDGEESGRKDRPVCLVVRTPSNPALLYLFPLTSKQPGSDRLSLPIGQFECRRTGLDFPTWLIVDEYNVAASDELFDLASPTAIGSLSRATMTKVATLVKLASAERRLKGVRRGP</sequence>
<evidence type="ECO:0008006" key="3">
    <source>
        <dbReference type="Google" id="ProtNLM"/>
    </source>
</evidence>
<keyword evidence="2" id="KW-1185">Reference proteome</keyword>
<dbReference type="EMBL" id="QQTP01000009">
    <property type="protein sequence ID" value="RDJ23019.1"/>
    <property type="molecule type" value="Genomic_DNA"/>
</dbReference>
<dbReference type="RefSeq" id="WP_114830630.1">
    <property type="nucleotide sequence ID" value="NZ_QQTO01000012.1"/>
</dbReference>